<organism evidence="1 2">
    <name type="scientific">Streptomyces caatingaensis</name>
    <dbReference type="NCBI Taxonomy" id="1678637"/>
    <lineage>
        <taxon>Bacteria</taxon>
        <taxon>Bacillati</taxon>
        <taxon>Actinomycetota</taxon>
        <taxon>Actinomycetes</taxon>
        <taxon>Kitasatosporales</taxon>
        <taxon>Streptomycetaceae</taxon>
        <taxon>Streptomyces</taxon>
    </lineage>
</organism>
<gene>
    <name evidence="1" type="ORF">AC230_03515</name>
</gene>
<accession>A0A0K9XK82</accession>
<dbReference type="CDD" id="cd07812">
    <property type="entry name" value="SRPBCC"/>
    <property type="match status" value="1"/>
</dbReference>
<proteinExistence type="predicted"/>
<dbReference type="Pfam" id="PF10604">
    <property type="entry name" value="Polyketide_cyc2"/>
    <property type="match status" value="1"/>
</dbReference>
<dbReference type="STRING" id="1678637.AC230_03515"/>
<sequence length="167" mass="18156">MRLADGPGTGADIHVAAAPERVWDLVSDITTPTRFGGELYEAEWLDGATGPALGATFVGRNRNELLGGWETVSRVSDHRPGTAFAWQVGGMEGDFDRPVATWSFELAPEGDGTRLRHSVTIGPGTSYLTKMVEAEPEREEELVAFRLDMLERGIRATLDGVRKLAES</sequence>
<dbReference type="OrthoDB" id="3779334at2"/>
<comment type="caution">
    <text evidence="1">The sequence shown here is derived from an EMBL/GenBank/DDBJ whole genome shotgun (WGS) entry which is preliminary data.</text>
</comment>
<dbReference type="InterPro" id="IPR019587">
    <property type="entry name" value="Polyketide_cyclase/dehydratase"/>
</dbReference>
<dbReference type="Proteomes" id="UP000037288">
    <property type="component" value="Unassembled WGS sequence"/>
</dbReference>
<name>A0A0K9XK82_9ACTN</name>
<dbReference type="InterPro" id="IPR023393">
    <property type="entry name" value="START-like_dom_sf"/>
</dbReference>
<evidence type="ECO:0000313" key="1">
    <source>
        <dbReference type="EMBL" id="KNB53698.1"/>
    </source>
</evidence>
<keyword evidence="2" id="KW-1185">Reference proteome</keyword>
<dbReference type="EMBL" id="LFXA01000002">
    <property type="protein sequence ID" value="KNB53698.1"/>
    <property type="molecule type" value="Genomic_DNA"/>
</dbReference>
<evidence type="ECO:0000313" key="2">
    <source>
        <dbReference type="Proteomes" id="UP000037288"/>
    </source>
</evidence>
<dbReference type="SUPFAM" id="SSF55961">
    <property type="entry name" value="Bet v1-like"/>
    <property type="match status" value="1"/>
</dbReference>
<evidence type="ECO:0008006" key="3">
    <source>
        <dbReference type="Google" id="ProtNLM"/>
    </source>
</evidence>
<dbReference type="Gene3D" id="3.30.530.20">
    <property type="match status" value="1"/>
</dbReference>
<protein>
    <recommendedName>
        <fullName evidence="3">Cyclase</fullName>
    </recommendedName>
</protein>
<reference evidence="2" key="1">
    <citation type="submission" date="2015-07" db="EMBL/GenBank/DDBJ databases">
        <title>Draft genome sequence of Streptomyces sp. CMAA 1322, a bacterium isolated from Caatinga biome, from dry forest semiarid of Brazil.</title>
        <authorList>
            <person name="Santos S.N."/>
            <person name="Gacesa R."/>
            <person name="Taketani R.G."/>
            <person name="Long P.F."/>
            <person name="Melo I.S."/>
        </authorList>
    </citation>
    <scope>NUCLEOTIDE SEQUENCE [LARGE SCALE GENOMIC DNA]</scope>
    <source>
        <strain evidence="2">CMAA 1322</strain>
    </source>
</reference>
<dbReference type="PATRIC" id="fig|1678637.3.peg.770"/>
<dbReference type="AlphaFoldDB" id="A0A0K9XK82"/>